<reference evidence="9" key="1">
    <citation type="submission" date="2022-11" db="UniProtKB">
        <authorList>
            <consortium name="WormBaseParasite"/>
        </authorList>
    </citation>
    <scope>IDENTIFICATION</scope>
</reference>
<feature type="coiled-coil region" evidence="6">
    <location>
        <begin position="49"/>
        <end position="76"/>
    </location>
</feature>
<protein>
    <submittedName>
        <fullName evidence="9">Uncharacterized protein</fullName>
    </submittedName>
</protein>
<sequence length="505" mass="58585">MKVEKLLQEKNKVIRQLHQSTQELAKEVRIKDASAEHFRKQVLEKDAIIDILKDKMERKNENYRCVLNEKDKLLKEIEKSSQDNGEINMDESIKEKPTAVYKQEEFWTTISTNHLTHKRVSDLKTIPLNLSEEEANNDEMEEEEEMEEGEEMEEEEEMDEDEQEEEEMDDEQEPEMFPSPTIEDKATKRDENVKKVTFAGFPSVLKCSETSATITTTSETTTTGQKDKATELKMRGVDSRAALQLFLKENQPSKAVQLLLDNLQLLSQLKADELWDNKNEHNGIIGQILKSLQQQNIFDKLGDLYKALEKPEKAVDAYNNGNFYEKAIQLARLHFPERVIQLEENFALWLNGQQNYRLAATHFLESGNKRRAILALINAKEWDRAMDLAKTESTREAAIFFKKVADGYKLDRLFEKAEFFYIASGKHDKAIGMYNEAERTDDVMRLMAIYYPGKVTKTPLQKELNMTPRIPAAPIITISSPLKQQTLARKSEKVFWKAWTWTERS</sequence>
<name>A0A914KFL2_MELIC</name>
<evidence type="ECO:0000256" key="1">
    <source>
        <dbReference type="ARBA" id="ARBA00004138"/>
    </source>
</evidence>
<evidence type="ECO:0000256" key="3">
    <source>
        <dbReference type="ARBA" id="ARBA00022737"/>
    </source>
</evidence>
<evidence type="ECO:0000256" key="6">
    <source>
        <dbReference type="SAM" id="Coils"/>
    </source>
</evidence>
<comment type="subcellular location">
    <subcellularLocation>
        <location evidence="1">Cell projection</location>
        <location evidence="1">Cilium</location>
    </subcellularLocation>
</comment>
<dbReference type="GO" id="GO:0005930">
    <property type="term" value="C:axoneme"/>
    <property type="evidence" value="ECO:0007669"/>
    <property type="project" value="TreeGrafter"/>
</dbReference>
<evidence type="ECO:0000313" key="9">
    <source>
        <dbReference type="WBParaSite" id="Minc3s00002g00119"/>
    </source>
</evidence>
<dbReference type="Proteomes" id="UP000887563">
    <property type="component" value="Unplaced"/>
</dbReference>
<dbReference type="GO" id="GO:0030992">
    <property type="term" value="C:intraciliary transport particle B"/>
    <property type="evidence" value="ECO:0007669"/>
    <property type="project" value="TreeGrafter"/>
</dbReference>
<dbReference type="AlphaFoldDB" id="A0A914KFL2"/>
<feature type="compositionally biased region" description="Acidic residues" evidence="7">
    <location>
        <begin position="132"/>
        <end position="174"/>
    </location>
</feature>
<evidence type="ECO:0000256" key="4">
    <source>
        <dbReference type="ARBA" id="ARBA00023069"/>
    </source>
</evidence>
<evidence type="ECO:0000256" key="5">
    <source>
        <dbReference type="ARBA" id="ARBA00023273"/>
    </source>
</evidence>
<dbReference type="PANTHER" id="PTHR15722:SF2">
    <property type="entry name" value="INTRAFLAGELLAR TRANSPORT PROTEIN 172 HOMOLOG"/>
    <property type="match status" value="1"/>
</dbReference>
<dbReference type="PANTHER" id="PTHR15722">
    <property type="entry name" value="IFT140/172-RELATED"/>
    <property type="match status" value="1"/>
</dbReference>
<evidence type="ECO:0000256" key="7">
    <source>
        <dbReference type="SAM" id="MobiDB-lite"/>
    </source>
</evidence>
<keyword evidence="6" id="KW-0175">Coiled coil</keyword>
<keyword evidence="4" id="KW-0969">Cilium</keyword>
<keyword evidence="2" id="KW-0853">WD repeat</keyword>
<keyword evidence="8" id="KW-1185">Reference proteome</keyword>
<keyword evidence="3" id="KW-0677">Repeat</keyword>
<dbReference type="GO" id="GO:0036064">
    <property type="term" value="C:ciliary basal body"/>
    <property type="evidence" value="ECO:0007669"/>
    <property type="project" value="TreeGrafter"/>
</dbReference>
<keyword evidence="5" id="KW-0966">Cell projection</keyword>
<evidence type="ECO:0000313" key="8">
    <source>
        <dbReference type="Proteomes" id="UP000887563"/>
    </source>
</evidence>
<feature type="region of interest" description="Disordered" evidence="7">
    <location>
        <begin position="132"/>
        <end position="189"/>
    </location>
</feature>
<dbReference type="GO" id="GO:0042073">
    <property type="term" value="P:intraciliary transport"/>
    <property type="evidence" value="ECO:0007669"/>
    <property type="project" value="TreeGrafter"/>
</dbReference>
<evidence type="ECO:0000256" key="2">
    <source>
        <dbReference type="ARBA" id="ARBA00022574"/>
    </source>
</evidence>
<dbReference type="WBParaSite" id="Minc3s00002g00119">
    <property type="protein sequence ID" value="Minc3s00002g00119"/>
    <property type="gene ID" value="Minc3s00002g00119"/>
</dbReference>
<proteinExistence type="predicted"/>
<organism evidence="8 9">
    <name type="scientific">Meloidogyne incognita</name>
    <name type="common">Southern root-knot nematode worm</name>
    <name type="synonym">Oxyuris incognita</name>
    <dbReference type="NCBI Taxonomy" id="6306"/>
    <lineage>
        <taxon>Eukaryota</taxon>
        <taxon>Metazoa</taxon>
        <taxon>Ecdysozoa</taxon>
        <taxon>Nematoda</taxon>
        <taxon>Chromadorea</taxon>
        <taxon>Rhabditida</taxon>
        <taxon>Tylenchina</taxon>
        <taxon>Tylenchomorpha</taxon>
        <taxon>Tylenchoidea</taxon>
        <taxon>Meloidogynidae</taxon>
        <taxon>Meloidogyninae</taxon>
        <taxon>Meloidogyne</taxon>
        <taxon>Meloidogyne incognita group</taxon>
    </lineage>
</organism>
<accession>A0A914KFL2</accession>